<evidence type="ECO:0000313" key="3">
    <source>
        <dbReference type="Proteomes" id="UP001142057"/>
    </source>
</evidence>
<dbReference type="EMBL" id="JANZQH010000015">
    <property type="protein sequence ID" value="MCT2410002.1"/>
    <property type="molecule type" value="Genomic_DNA"/>
</dbReference>
<keyword evidence="3" id="KW-1185">Reference proteome</keyword>
<proteinExistence type="predicted"/>
<protein>
    <recommendedName>
        <fullName evidence="4">DUF3945 domain-containing protein</fullName>
    </recommendedName>
</protein>
<accession>A0ABT2IP79</accession>
<gene>
    <name evidence="2" type="ORF">NZD88_20800</name>
</gene>
<reference evidence="2" key="1">
    <citation type="submission" date="2022-08" db="EMBL/GenBank/DDBJ databases">
        <title>Chryseobacterium antibioticum,isolated from the rhizosphere soil of Pyrola in Tibet.</title>
        <authorList>
            <person name="Kan Y."/>
        </authorList>
    </citation>
    <scope>NUCLEOTIDE SEQUENCE</scope>
    <source>
        <strain evidence="2">Pc2-12</strain>
    </source>
</reference>
<evidence type="ECO:0000256" key="1">
    <source>
        <dbReference type="SAM" id="MobiDB-lite"/>
    </source>
</evidence>
<evidence type="ECO:0008006" key="4">
    <source>
        <dbReference type="Google" id="ProtNLM"/>
    </source>
</evidence>
<organism evidence="2 3">
    <name type="scientific">Chryseobacterium pyrolae</name>
    <dbReference type="NCBI Taxonomy" id="2987481"/>
    <lineage>
        <taxon>Bacteria</taxon>
        <taxon>Pseudomonadati</taxon>
        <taxon>Bacteroidota</taxon>
        <taxon>Flavobacteriia</taxon>
        <taxon>Flavobacteriales</taxon>
        <taxon>Weeksellaceae</taxon>
        <taxon>Chryseobacterium group</taxon>
        <taxon>Chryseobacterium</taxon>
    </lineage>
</organism>
<comment type="caution">
    <text evidence="2">The sequence shown here is derived from an EMBL/GenBank/DDBJ whole genome shotgun (WGS) entry which is preliminary data.</text>
</comment>
<dbReference type="RefSeq" id="WP_259831702.1">
    <property type="nucleotide sequence ID" value="NZ_JANZQH010000015.1"/>
</dbReference>
<sequence>METSINPNNNLKVELKITETQIKAFTDYFEYGLNSDNASLTATQMAKIPDVIDNNLLNKVDKFMLATEGLELVSLGVKYHINKDDNIVRSTLSEDLIEIPSIVKNKDVKFNDSISLSHDEIRQANQLIISEKQKEILLKNGSINIPKEEAEDELKVSLSINKDGNINATWYNGEEETFKKEEIFPKVKNEITKDTEPKDSLKTIISTFNEDQTKNFNYLKDQMKFLGFGVEEKLHLELANKINLGENNFVIKQGTEMNHFKSNEITFLLSFNKSKETENVFLNSYLVSLENKEKDQNVSYNVDLKKVPFSAKEAVNLIEGRSVRTEINLKNGQKEDIFVKIDFQNPNENGEFNLNKFFQNYGVNTAEILKKSNVLIANDEIHNKLIRSLEKGNVVPVLIKNSQGTEKLNAVLNPQYKTLNLYDFKMQRLNTSQSMGSTIASEKKDIENNVQQSTQRKI</sequence>
<feature type="region of interest" description="Disordered" evidence="1">
    <location>
        <begin position="435"/>
        <end position="458"/>
    </location>
</feature>
<dbReference type="Proteomes" id="UP001142057">
    <property type="component" value="Unassembled WGS sequence"/>
</dbReference>
<name>A0ABT2IP79_9FLAO</name>
<feature type="compositionally biased region" description="Polar residues" evidence="1">
    <location>
        <begin position="448"/>
        <end position="458"/>
    </location>
</feature>
<evidence type="ECO:0000313" key="2">
    <source>
        <dbReference type="EMBL" id="MCT2410002.1"/>
    </source>
</evidence>